<dbReference type="EMBL" id="JAYKXN010000005">
    <property type="protein sequence ID" value="KAK7285919.1"/>
    <property type="molecule type" value="Genomic_DNA"/>
</dbReference>
<name>A0AAN9P627_CLITE</name>
<organism evidence="1 2">
    <name type="scientific">Clitoria ternatea</name>
    <name type="common">Butterfly pea</name>
    <dbReference type="NCBI Taxonomy" id="43366"/>
    <lineage>
        <taxon>Eukaryota</taxon>
        <taxon>Viridiplantae</taxon>
        <taxon>Streptophyta</taxon>
        <taxon>Embryophyta</taxon>
        <taxon>Tracheophyta</taxon>
        <taxon>Spermatophyta</taxon>
        <taxon>Magnoliopsida</taxon>
        <taxon>eudicotyledons</taxon>
        <taxon>Gunneridae</taxon>
        <taxon>Pentapetalae</taxon>
        <taxon>rosids</taxon>
        <taxon>fabids</taxon>
        <taxon>Fabales</taxon>
        <taxon>Fabaceae</taxon>
        <taxon>Papilionoideae</taxon>
        <taxon>50 kb inversion clade</taxon>
        <taxon>NPAAA clade</taxon>
        <taxon>indigoferoid/millettioid clade</taxon>
        <taxon>Phaseoleae</taxon>
        <taxon>Clitoria</taxon>
    </lineage>
</organism>
<dbReference type="AlphaFoldDB" id="A0AAN9P627"/>
<accession>A0AAN9P627</accession>
<evidence type="ECO:0000313" key="2">
    <source>
        <dbReference type="Proteomes" id="UP001359559"/>
    </source>
</evidence>
<comment type="caution">
    <text evidence="1">The sequence shown here is derived from an EMBL/GenBank/DDBJ whole genome shotgun (WGS) entry which is preliminary data.</text>
</comment>
<sequence length="81" mass="9311">MLPSAATSRFRNFNPIPFRCARLKRYQTGLPRPLGSTNPYANLHRRPLRPGSRLGFYSNCRALLLIKAWYLPQRLGIARAL</sequence>
<evidence type="ECO:0000313" key="1">
    <source>
        <dbReference type="EMBL" id="KAK7285919.1"/>
    </source>
</evidence>
<keyword evidence="2" id="KW-1185">Reference proteome</keyword>
<proteinExistence type="predicted"/>
<gene>
    <name evidence="1" type="ORF">RJT34_20706</name>
</gene>
<reference evidence="1 2" key="1">
    <citation type="submission" date="2024-01" db="EMBL/GenBank/DDBJ databases">
        <title>The genomes of 5 underutilized Papilionoideae crops provide insights into root nodulation and disease resistance.</title>
        <authorList>
            <person name="Yuan L."/>
        </authorList>
    </citation>
    <scope>NUCLEOTIDE SEQUENCE [LARGE SCALE GENOMIC DNA]</scope>
    <source>
        <strain evidence="1">LY-2023</strain>
        <tissue evidence="1">Leaf</tissue>
    </source>
</reference>
<protein>
    <submittedName>
        <fullName evidence="1">Uncharacterized protein</fullName>
    </submittedName>
</protein>
<dbReference type="Proteomes" id="UP001359559">
    <property type="component" value="Unassembled WGS sequence"/>
</dbReference>